<dbReference type="Proteomes" id="UP000010420">
    <property type="component" value="Unassembled WGS sequence"/>
</dbReference>
<protein>
    <submittedName>
        <fullName evidence="1">Uncharacterized protein</fullName>
    </submittedName>
</protein>
<comment type="caution">
    <text evidence="1">The sequence shown here is derived from an EMBL/GenBank/DDBJ whole genome shotgun (WGS) entry which is preliminary data.</text>
</comment>
<dbReference type="PATRIC" id="fig|545697.3.peg.2382"/>
<sequence length="200" mass="23524">MEQNNNNLTSEEILNNILAKELNSKKNILDAIEKTKPLLKEELSKEKAQEIYTIIYNSIEKMNTVVKANTIIYLKNQLKSSLGKFVDNKDPKEINHFLEFFKEAYPPNNRRVGYTRVINDFSKITDEQIWHTLTFINRVVIKTKRRLGEDEKEDIIKNINTLLKSGKIEYINQVKSLEKLLNVLNVKVINDKEIYKLKKR</sequence>
<dbReference type="OrthoDB" id="1933178at2"/>
<keyword evidence="2" id="KW-1185">Reference proteome</keyword>
<dbReference type="RefSeq" id="WP_005214262.1">
    <property type="nucleotide sequence ID" value="NZ_KB291657.1"/>
</dbReference>
<proteinExistence type="predicted"/>
<dbReference type="eggNOG" id="ENOG5033YBT">
    <property type="taxonomic scope" value="Bacteria"/>
</dbReference>
<dbReference type="HOGENOM" id="CLU_1324517_0_0_9"/>
<evidence type="ECO:0000313" key="2">
    <source>
        <dbReference type="Proteomes" id="UP000010420"/>
    </source>
</evidence>
<name>L1QDI2_9CLOT</name>
<accession>L1QDI2</accession>
<gene>
    <name evidence="1" type="ORF">HMPREF0216_02419</name>
</gene>
<dbReference type="AlphaFoldDB" id="L1QDI2"/>
<evidence type="ECO:0000313" key="1">
    <source>
        <dbReference type="EMBL" id="EKY25652.1"/>
    </source>
</evidence>
<organism evidence="1 2">
    <name type="scientific">Clostridium celatum DSM 1785</name>
    <dbReference type="NCBI Taxonomy" id="545697"/>
    <lineage>
        <taxon>Bacteria</taxon>
        <taxon>Bacillati</taxon>
        <taxon>Bacillota</taxon>
        <taxon>Clostridia</taxon>
        <taxon>Eubacteriales</taxon>
        <taxon>Clostridiaceae</taxon>
        <taxon>Clostridium</taxon>
    </lineage>
</organism>
<reference evidence="1 2" key="1">
    <citation type="submission" date="2012-05" db="EMBL/GenBank/DDBJ databases">
        <authorList>
            <person name="Weinstock G."/>
            <person name="Sodergren E."/>
            <person name="Lobos E.A."/>
            <person name="Fulton L."/>
            <person name="Fulton R."/>
            <person name="Courtney L."/>
            <person name="Fronick C."/>
            <person name="O'Laughlin M."/>
            <person name="Godfrey J."/>
            <person name="Wilson R.M."/>
            <person name="Miner T."/>
            <person name="Farmer C."/>
            <person name="Delehaunty K."/>
            <person name="Cordes M."/>
            <person name="Minx P."/>
            <person name="Tomlinson C."/>
            <person name="Chen J."/>
            <person name="Wollam A."/>
            <person name="Pepin K.H."/>
            <person name="Bhonagiri V."/>
            <person name="Zhang X."/>
            <person name="Suruliraj S."/>
            <person name="Warren W."/>
            <person name="Mitreva M."/>
            <person name="Mardis E.R."/>
            <person name="Wilson R.K."/>
        </authorList>
    </citation>
    <scope>NUCLEOTIDE SEQUENCE [LARGE SCALE GENOMIC DNA]</scope>
    <source>
        <strain evidence="1 2">DSM 1785</strain>
    </source>
</reference>
<dbReference type="EMBL" id="AMEZ01000066">
    <property type="protein sequence ID" value="EKY25652.1"/>
    <property type="molecule type" value="Genomic_DNA"/>
</dbReference>